<evidence type="ECO:0000256" key="9">
    <source>
        <dbReference type="ARBA" id="ARBA00022989"/>
    </source>
</evidence>
<feature type="domain" description="FtsX extracellular" evidence="15">
    <location>
        <begin position="78"/>
        <end position="167"/>
    </location>
</feature>
<keyword evidence="9 13" id="KW-1133">Transmembrane helix</keyword>
<dbReference type="GO" id="GO:0051301">
    <property type="term" value="P:cell division"/>
    <property type="evidence" value="ECO:0007669"/>
    <property type="project" value="UniProtKB-KW"/>
</dbReference>
<dbReference type="PIRSF" id="PIRSF003097">
    <property type="entry name" value="FtsX"/>
    <property type="match status" value="1"/>
</dbReference>
<sequence>MARARRTLRETGTTGVRAWTRRHAFSLLSSLGSLARYPLASLMTVAVVAFAIAMPLALHLALDNIERAAKQWERLDTLSVFLEIGIDQPGVDRLTSRLSTWPAVLAVDPISPQQGLDELSRQLGLEPVDDLLADNPLPWVLEVTLAAGTDRAALIQRLQANERVDSVLVDLRWLERLDAMTDVLGQLAWLLAVLLAAGVAVVIGNTIRLDVQNRREEIEVMALVGATAAFIRRPFLYSGLWYGLLGGLLAWAMIAAGLMALAEPVARLGQTYGEPVRLLGPAPAIVVAAVGGSALFGLLGAWLAVSQHLRRIDP</sequence>
<dbReference type="NCBIfam" id="TIGR00439">
    <property type="entry name" value="FtsX_Gneg"/>
    <property type="match status" value="1"/>
</dbReference>
<dbReference type="Proteomes" id="UP000484885">
    <property type="component" value="Unassembled WGS sequence"/>
</dbReference>
<dbReference type="InterPro" id="IPR047590">
    <property type="entry name" value="FtsX_proteobact-type"/>
</dbReference>
<evidence type="ECO:0000313" key="16">
    <source>
        <dbReference type="EMBL" id="NDY97026.1"/>
    </source>
</evidence>
<evidence type="ECO:0000259" key="14">
    <source>
        <dbReference type="Pfam" id="PF02687"/>
    </source>
</evidence>
<proteinExistence type="inferred from homology"/>
<protein>
    <recommendedName>
        <fullName evidence="4 12">Cell division protein FtsX</fullName>
    </recommendedName>
</protein>
<keyword evidence="8 13" id="KW-0812">Transmembrane</keyword>
<comment type="caution">
    <text evidence="16">The sequence shown here is derived from an EMBL/GenBank/DDBJ whole genome shotgun (WGS) entry which is preliminary data.</text>
</comment>
<evidence type="ECO:0000256" key="12">
    <source>
        <dbReference type="PIRNR" id="PIRNR003097"/>
    </source>
</evidence>
<dbReference type="Gene3D" id="3.30.70.3040">
    <property type="match status" value="1"/>
</dbReference>
<evidence type="ECO:0000313" key="17">
    <source>
        <dbReference type="Proteomes" id="UP000484885"/>
    </source>
</evidence>
<feature type="transmembrane region" description="Helical" evidence="13">
    <location>
        <begin position="187"/>
        <end position="207"/>
    </location>
</feature>
<dbReference type="PANTHER" id="PTHR47755">
    <property type="entry name" value="CELL DIVISION PROTEIN FTSX"/>
    <property type="match status" value="1"/>
</dbReference>
<evidence type="ECO:0000256" key="11">
    <source>
        <dbReference type="ARBA" id="ARBA00023306"/>
    </source>
</evidence>
<keyword evidence="5 12" id="KW-1003">Cell membrane</keyword>
<evidence type="ECO:0000259" key="15">
    <source>
        <dbReference type="Pfam" id="PF18075"/>
    </source>
</evidence>
<dbReference type="GO" id="GO:0032153">
    <property type="term" value="C:cell division site"/>
    <property type="evidence" value="ECO:0007669"/>
    <property type="project" value="TreeGrafter"/>
</dbReference>
<evidence type="ECO:0000256" key="3">
    <source>
        <dbReference type="ARBA" id="ARBA00011160"/>
    </source>
</evidence>
<evidence type="ECO:0000256" key="4">
    <source>
        <dbReference type="ARBA" id="ARBA00021907"/>
    </source>
</evidence>
<gene>
    <name evidence="16" type="ORF">G3I74_14945</name>
</gene>
<keyword evidence="6 12" id="KW-0997">Cell inner membrane</keyword>
<keyword evidence="11 12" id="KW-0131">Cell cycle</keyword>
<dbReference type="Pfam" id="PF18075">
    <property type="entry name" value="FtsX_ECD"/>
    <property type="match status" value="1"/>
</dbReference>
<dbReference type="EMBL" id="JAAGSC010000044">
    <property type="protein sequence ID" value="NDY97026.1"/>
    <property type="molecule type" value="Genomic_DNA"/>
</dbReference>
<reference evidence="16 17" key="1">
    <citation type="submission" date="2020-02" db="EMBL/GenBank/DDBJ databases">
        <authorList>
            <person name="Zhang X.-Y."/>
        </authorList>
    </citation>
    <scope>NUCLEOTIDE SEQUENCE [LARGE SCALE GENOMIC DNA]</scope>
    <source>
        <strain evidence="16 17">C33</strain>
    </source>
</reference>
<name>A0A845V799_9GAMM</name>
<keyword evidence="10 12" id="KW-0472">Membrane</keyword>
<dbReference type="InterPro" id="IPR004513">
    <property type="entry name" value="FtsX"/>
</dbReference>
<dbReference type="GO" id="GO:0005886">
    <property type="term" value="C:plasma membrane"/>
    <property type="evidence" value="ECO:0007669"/>
    <property type="project" value="UniProtKB-SubCell"/>
</dbReference>
<accession>A0A845V799</accession>
<evidence type="ECO:0000256" key="2">
    <source>
        <dbReference type="ARBA" id="ARBA00007379"/>
    </source>
</evidence>
<comment type="subunit">
    <text evidence="3">Forms a membrane-associated complex with FtsE.</text>
</comment>
<evidence type="ECO:0000256" key="13">
    <source>
        <dbReference type="SAM" id="Phobius"/>
    </source>
</evidence>
<comment type="similarity">
    <text evidence="2 12">Belongs to the ABC-4 integral membrane protein family. FtsX subfamily.</text>
</comment>
<evidence type="ECO:0000256" key="7">
    <source>
        <dbReference type="ARBA" id="ARBA00022618"/>
    </source>
</evidence>
<dbReference type="Pfam" id="PF02687">
    <property type="entry name" value="FtsX"/>
    <property type="match status" value="1"/>
</dbReference>
<keyword evidence="7 12" id="KW-0132">Cell division</keyword>
<evidence type="ECO:0000256" key="6">
    <source>
        <dbReference type="ARBA" id="ARBA00022519"/>
    </source>
</evidence>
<keyword evidence="17" id="KW-1185">Reference proteome</keyword>
<dbReference type="AlphaFoldDB" id="A0A845V799"/>
<evidence type="ECO:0000256" key="8">
    <source>
        <dbReference type="ARBA" id="ARBA00022692"/>
    </source>
</evidence>
<feature type="transmembrane region" description="Helical" evidence="13">
    <location>
        <begin position="282"/>
        <end position="305"/>
    </location>
</feature>
<dbReference type="RefSeq" id="WP_164212399.1">
    <property type="nucleotide sequence ID" value="NZ_JAAGSC010000044.1"/>
</dbReference>
<feature type="domain" description="ABC3 transporter permease C-terminal" evidence="14">
    <location>
        <begin position="190"/>
        <end position="308"/>
    </location>
</feature>
<comment type="subcellular location">
    <subcellularLocation>
        <location evidence="1">Cell inner membrane</location>
        <topology evidence="1">Multi-pass membrane protein</topology>
    </subcellularLocation>
</comment>
<comment type="function">
    <text evidence="12">Part of the ABC transporter FtsEX involved in cellular division.</text>
</comment>
<dbReference type="InterPro" id="IPR040690">
    <property type="entry name" value="FtsX_ECD"/>
</dbReference>
<evidence type="ECO:0000256" key="5">
    <source>
        <dbReference type="ARBA" id="ARBA00022475"/>
    </source>
</evidence>
<organism evidence="16 17">
    <name type="scientific">Wenzhouxiangella limi</name>
    <dbReference type="NCBI Taxonomy" id="2707351"/>
    <lineage>
        <taxon>Bacteria</taxon>
        <taxon>Pseudomonadati</taxon>
        <taxon>Pseudomonadota</taxon>
        <taxon>Gammaproteobacteria</taxon>
        <taxon>Chromatiales</taxon>
        <taxon>Wenzhouxiangellaceae</taxon>
        <taxon>Wenzhouxiangella</taxon>
    </lineage>
</organism>
<feature type="transmembrane region" description="Helical" evidence="13">
    <location>
        <begin position="240"/>
        <end position="262"/>
    </location>
</feature>
<evidence type="ECO:0000256" key="1">
    <source>
        <dbReference type="ARBA" id="ARBA00004429"/>
    </source>
</evidence>
<dbReference type="PANTHER" id="PTHR47755:SF1">
    <property type="entry name" value="CELL DIVISION PROTEIN FTSX"/>
    <property type="match status" value="1"/>
</dbReference>
<evidence type="ECO:0000256" key="10">
    <source>
        <dbReference type="ARBA" id="ARBA00023136"/>
    </source>
</evidence>
<dbReference type="InterPro" id="IPR003838">
    <property type="entry name" value="ABC3_permease_C"/>
</dbReference>
<feature type="transmembrane region" description="Helical" evidence="13">
    <location>
        <begin position="39"/>
        <end position="62"/>
    </location>
</feature>